<comment type="caution">
    <text evidence="1">The sequence shown here is derived from an EMBL/GenBank/DDBJ whole genome shotgun (WGS) entry which is preliminary data.</text>
</comment>
<reference evidence="1 2" key="1">
    <citation type="submission" date="2019-09" db="EMBL/GenBank/DDBJ databases">
        <title>In-depth cultivation of the pig gut microbiome towards novel bacterial diversity and tailored functional studies.</title>
        <authorList>
            <person name="Wylensek D."/>
            <person name="Hitch T.C.A."/>
            <person name="Clavel T."/>
        </authorList>
    </citation>
    <scope>NUCLEOTIDE SEQUENCE [LARGE SCALE GENOMIC DNA]</scope>
    <source>
        <strain evidence="1 2">WCA3-693-APC-4?</strain>
    </source>
</reference>
<dbReference type="RefSeq" id="WP_154440686.1">
    <property type="nucleotide sequence ID" value="NZ_JAHLPJ010000001.1"/>
</dbReference>
<evidence type="ECO:0000313" key="2">
    <source>
        <dbReference type="Proteomes" id="UP000469523"/>
    </source>
</evidence>
<evidence type="ECO:0000313" key="1">
    <source>
        <dbReference type="EMBL" id="MSU02053.1"/>
    </source>
</evidence>
<proteinExistence type="predicted"/>
<dbReference type="Proteomes" id="UP000469523">
    <property type="component" value="Unassembled WGS sequence"/>
</dbReference>
<keyword evidence="2" id="KW-1185">Reference proteome</keyword>
<organism evidence="1 2">
    <name type="scientific">Tissierella pigra</name>
    <dbReference type="NCBI Taxonomy" id="2607614"/>
    <lineage>
        <taxon>Bacteria</taxon>
        <taxon>Bacillati</taxon>
        <taxon>Bacillota</taxon>
        <taxon>Tissierellia</taxon>
        <taxon>Tissierellales</taxon>
        <taxon>Tissierellaceae</taxon>
        <taxon>Tissierella</taxon>
    </lineage>
</organism>
<name>A0A6N7XX74_9FIRM</name>
<dbReference type="AlphaFoldDB" id="A0A6N7XX74"/>
<gene>
    <name evidence="1" type="ORF">FYJ83_11285</name>
</gene>
<sequence length="154" mass="17456">MKMFYSKSRSGIVFMVVLAMLLQIIIPATEFVYAEENDSILIDKDFSIELGEDEEGKVTVKWEYVYRPDGKRKFNLKLGSIFEQYKEETENLMSGEIKIGEYTVSRNGEITINIDKDIETIVEGLQEKTGVEEQETIPAPVDTGETTIIDGNKG</sequence>
<accession>A0A6N7XX74</accession>
<protein>
    <submittedName>
        <fullName evidence="1">Uncharacterized protein</fullName>
    </submittedName>
</protein>
<dbReference type="EMBL" id="VUNQ01000023">
    <property type="protein sequence ID" value="MSU02053.1"/>
    <property type="molecule type" value="Genomic_DNA"/>
</dbReference>